<feature type="domain" description="Lipoyl-binding" evidence="9">
    <location>
        <begin position="67"/>
        <end position="143"/>
    </location>
</feature>
<dbReference type="PROSITE" id="PS00188">
    <property type="entry name" value="BIOTIN"/>
    <property type="match status" value="1"/>
</dbReference>
<dbReference type="PROSITE" id="PS50968">
    <property type="entry name" value="BIOTINYL_LIPOYL"/>
    <property type="match status" value="1"/>
</dbReference>
<gene>
    <name evidence="10" type="ORF">JWYL7_0948</name>
    <name evidence="11" type="ORF">SAMN05661008_00905</name>
</gene>
<keyword evidence="13" id="KW-1185">Reference proteome</keyword>
<evidence type="ECO:0000256" key="2">
    <source>
        <dbReference type="ARBA" id="ARBA00017562"/>
    </source>
</evidence>
<evidence type="ECO:0000256" key="1">
    <source>
        <dbReference type="ARBA" id="ARBA00005194"/>
    </source>
</evidence>
<protein>
    <recommendedName>
        <fullName evidence="2 8">Biotin carboxyl carrier protein of acetyl-CoA carboxylase</fullName>
    </recommendedName>
</protein>
<dbReference type="InterPro" id="IPR001882">
    <property type="entry name" value="Biotin_BS"/>
</dbReference>
<dbReference type="EMBL" id="LSFY01000001">
    <property type="protein sequence ID" value="KXZ39873.1"/>
    <property type="molecule type" value="Genomic_DNA"/>
</dbReference>
<comment type="caution">
    <text evidence="10">The sequence shown here is derived from an EMBL/GenBank/DDBJ whole genome shotgun (WGS) entry which is preliminary data.</text>
</comment>
<dbReference type="UniPathway" id="UPA00094"/>
<keyword evidence="3 8" id="KW-0444">Lipid biosynthesis</keyword>
<reference evidence="10 12" key="1">
    <citation type="submission" date="2016-02" db="EMBL/GenBank/DDBJ databases">
        <title>Draft genome sequence for Clostridium paradoxum JW-YL-7.</title>
        <authorList>
            <person name="Utturkar S.M."/>
            <person name="Lancaster A."/>
            <person name="Poole F.L."/>
            <person name="Adams M.W."/>
            <person name="Brown S.D."/>
        </authorList>
    </citation>
    <scope>NUCLEOTIDE SEQUENCE [LARGE SCALE GENOMIC DNA]</scope>
    <source>
        <strain evidence="10 12">JW-YL-7</strain>
    </source>
</reference>
<dbReference type="InterPro" id="IPR050709">
    <property type="entry name" value="Biotin_Carboxyl_Carrier/Decarb"/>
</dbReference>
<dbReference type="InterPro" id="IPR000089">
    <property type="entry name" value="Biotin_lipoyl"/>
</dbReference>
<dbReference type="PATRIC" id="fig|1121328.3.peg.954"/>
<accession>A0A150FQI4</accession>
<evidence type="ECO:0000256" key="4">
    <source>
        <dbReference type="ARBA" id="ARBA00022832"/>
    </source>
</evidence>
<dbReference type="OrthoDB" id="9811735at2"/>
<evidence type="ECO:0000256" key="6">
    <source>
        <dbReference type="ARBA" id="ARBA00023160"/>
    </source>
</evidence>
<organism evidence="10 12">
    <name type="scientific">Alkalithermobacter thermoalcaliphilus JW-YL-7 = DSM 7308</name>
    <dbReference type="NCBI Taxonomy" id="1121328"/>
    <lineage>
        <taxon>Bacteria</taxon>
        <taxon>Bacillati</taxon>
        <taxon>Bacillota</taxon>
        <taxon>Clostridia</taxon>
        <taxon>Peptostreptococcales</taxon>
        <taxon>Tepidibacteraceae</taxon>
        <taxon>Alkalithermobacter</taxon>
    </lineage>
</organism>
<name>A0A150FQI4_CLOPD</name>
<dbReference type="CDD" id="cd06850">
    <property type="entry name" value="biotinyl_domain"/>
    <property type="match status" value="1"/>
</dbReference>
<dbReference type="GO" id="GO:0009317">
    <property type="term" value="C:acetyl-CoA carboxylase complex"/>
    <property type="evidence" value="ECO:0007669"/>
    <property type="project" value="InterPro"/>
</dbReference>
<evidence type="ECO:0000259" key="9">
    <source>
        <dbReference type="PROSITE" id="PS50968"/>
    </source>
</evidence>
<evidence type="ECO:0000313" key="12">
    <source>
        <dbReference type="Proteomes" id="UP000092605"/>
    </source>
</evidence>
<dbReference type="STRING" id="1121328.JWYL7_0948"/>
<evidence type="ECO:0000256" key="8">
    <source>
        <dbReference type="RuleBase" id="RU364072"/>
    </source>
</evidence>
<dbReference type="PANTHER" id="PTHR45266:SF3">
    <property type="entry name" value="OXALOACETATE DECARBOXYLASE ALPHA CHAIN"/>
    <property type="match status" value="1"/>
</dbReference>
<evidence type="ECO:0000256" key="3">
    <source>
        <dbReference type="ARBA" id="ARBA00022516"/>
    </source>
</evidence>
<sequence>MNSKEIKDLILTLNETNINKFEIQYENFKMTIEKSNSNEHLKLERLEEKVFLDNNVVNENIDTDENVYIVKAPIMGTFYKAPSPDSSPYVQLGTKVKKGDVLCILEAMKLMNEIESEVEGEIIKILVENEQLVEYNQPLFEIRLSK</sequence>
<dbReference type="SUPFAM" id="SSF51230">
    <property type="entry name" value="Single hybrid motif"/>
    <property type="match status" value="1"/>
</dbReference>
<keyword evidence="7 8" id="KW-0092">Biotin</keyword>
<evidence type="ECO:0000313" key="13">
    <source>
        <dbReference type="Proteomes" id="UP000323392"/>
    </source>
</evidence>
<dbReference type="Gene3D" id="2.40.50.100">
    <property type="match status" value="1"/>
</dbReference>
<comment type="function">
    <text evidence="8">This protein is a component of the acetyl coenzyme A carboxylase complex; first, biotin carboxylase catalyzes the carboxylation of the carrier protein and then the transcarboxylase transfers the carboxyl group to form malonyl-CoA.</text>
</comment>
<dbReference type="RefSeq" id="WP_066069786.1">
    <property type="nucleotide sequence ID" value="NZ_FRBG01000005.1"/>
</dbReference>
<dbReference type="InterPro" id="IPR011053">
    <property type="entry name" value="Single_hybrid_motif"/>
</dbReference>
<evidence type="ECO:0000313" key="11">
    <source>
        <dbReference type="EMBL" id="SHK79241.1"/>
    </source>
</evidence>
<dbReference type="Pfam" id="PF00364">
    <property type="entry name" value="Biotin_lipoyl"/>
    <property type="match status" value="1"/>
</dbReference>
<proteinExistence type="predicted"/>
<dbReference type="GO" id="GO:0006633">
    <property type="term" value="P:fatty acid biosynthetic process"/>
    <property type="evidence" value="ECO:0007669"/>
    <property type="project" value="UniProtKB-UniPathway"/>
</dbReference>
<dbReference type="EMBL" id="FRBG01000005">
    <property type="protein sequence ID" value="SHK79241.1"/>
    <property type="molecule type" value="Genomic_DNA"/>
</dbReference>
<keyword evidence="5 8" id="KW-0443">Lipid metabolism</keyword>
<dbReference type="PANTHER" id="PTHR45266">
    <property type="entry name" value="OXALOACETATE DECARBOXYLASE ALPHA CHAIN"/>
    <property type="match status" value="1"/>
</dbReference>
<dbReference type="Proteomes" id="UP000092605">
    <property type="component" value="Unassembled WGS sequence"/>
</dbReference>
<dbReference type="InterPro" id="IPR001249">
    <property type="entry name" value="AcCoA_biotinCC"/>
</dbReference>
<dbReference type="Proteomes" id="UP000323392">
    <property type="component" value="Unassembled WGS sequence"/>
</dbReference>
<dbReference type="PRINTS" id="PR01071">
    <property type="entry name" value="ACOABIOTINCC"/>
</dbReference>
<evidence type="ECO:0000313" key="10">
    <source>
        <dbReference type="EMBL" id="KXZ39873.1"/>
    </source>
</evidence>
<dbReference type="AlphaFoldDB" id="A0A150FQI4"/>
<comment type="pathway">
    <text evidence="1 8">Lipid metabolism; fatty acid biosynthesis.</text>
</comment>
<evidence type="ECO:0000256" key="5">
    <source>
        <dbReference type="ARBA" id="ARBA00023098"/>
    </source>
</evidence>
<dbReference type="NCBIfam" id="TIGR00531">
    <property type="entry name" value="BCCP"/>
    <property type="match status" value="1"/>
</dbReference>
<evidence type="ECO:0000256" key="7">
    <source>
        <dbReference type="ARBA" id="ARBA00023267"/>
    </source>
</evidence>
<reference evidence="11 13" key="2">
    <citation type="submission" date="2016-11" db="EMBL/GenBank/DDBJ databases">
        <authorList>
            <person name="Varghese N."/>
            <person name="Submissions S."/>
        </authorList>
    </citation>
    <scope>NUCLEOTIDE SEQUENCE [LARGE SCALE GENOMIC DNA]</scope>
    <source>
        <strain evidence="11 13">DSM 7308</strain>
    </source>
</reference>
<dbReference type="GO" id="GO:0003989">
    <property type="term" value="F:acetyl-CoA carboxylase activity"/>
    <property type="evidence" value="ECO:0007669"/>
    <property type="project" value="InterPro"/>
</dbReference>
<keyword evidence="6 8" id="KW-0275">Fatty acid biosynthesis</keyword>
<keyword evidence="4 8" id="KW-0276">Fatty acid metabolism</keyword>